<dbReference type="PANTHER" id="PTHR13696:SF52">
    <property type="entry name" value="PARA FAMILY PROTEIN CT_582"/>
    <property type="match status" value="1"/>
</dbReference>
<evidence type="ECO:0000313" key="2">
    <source>
        <dbReference type="EMBL" id="OHA51203.1"/>
    </source>
</evidence>
<dbReference type="InterPro" id="IPR025669">
    <property type="entry name" value="AAA_dom"/>
</dbReference>
<dbReference type="SUPFAM" id="SSF52540">
    <property type="entry name" value="P-loop containing nucleoside triphosphate hydrolases"/>
    <property type="match status" value="1"/>
</dbReference>
<organism evidence="2 3">
    <name type="scientific">Candidatus Terrybacteria bacterium RIFCSPLOWO2_01_FULL_40_23</name>
    <dbReference type="NCBI Taxonomy" id="1802366"/>
    <lineage>
        <taxon>Bacteria</taxon>
        <taxon>Candidatus Terryibacteriota</taxon>
    </lineage>
</organism>
<dbReference type="FunFam" id="3.40.50.300:FF:000285">
    <property type="entry name" value="Sporulation initiation inhibitor Soj"/>
    <property type="match status" value="1"/>
</dbReference>
<name>A0A1G2PSC7_9BACT</name>
<accession>A0A1G2PSC7</accession>
<dbReference type="PANTHER" id="PTHR13696">
    <property type="entry name" value="P-LOOP CONTAINING NUCLEOSIDE TRIPHOSPHATE HYDROLASE"/>
    <property type="match status" value="1"/>
</dbReference>
<comment type="caution">
    <text evidence="2">The sequence shown here is derived from an EMBL/GenBank/DDBJ whole genome shotgun (WGS) entry which is preliminary data.</text>
</comment>
<proteinExistence type="predicted"/>
<dbReference type="EMBL" id="MHSW01000025">
    <property type="protein sequence ID" value="OHA51203.1"/>
    <property type="molecule type" value="Genomic_DNA"/>
</dbReference>
<reference evidence="2 3" key="1">
    <citation type="journal article" date="2016" name="Nat. Commun.">
        <title>Thousands of microbial genomes shed light on interconnected biogeochemical processes in an aquifer system.</title>
        <authorList>
            <person name="Anantharaman K."/>
            <person name="Brown C.T."/>
            <person name="Hug L.A."/>
            <person name="Sharon I."/>
            <person name="Castelle C.J."/>
            <person name="Probst A.J."/>
            <person name="Thomas B.C."/>
            <person name="Singh A."/>
            <person name="Wilkins M.J."/>
            <person name="Karaoz U."/>
            <person name="Brodie E.L."/>
            <person name="Williams K.H."/>
            <person name="Hubbard S.S."/>
            <person name="Banfield J.F."/>
        </authorList>
    </citation>
    <scope>NUCLEOTIDE SEQUENCE [LARGE SCALE GENOMIC DNA]</scope>
</reference>
<dbReference type="InterPro" id="IPR027417">
    <property type="entry name" value="P-loop_NTPase"/>
</dbReference>
<evidence type="ECO:0000259" key="1">
    <source>
        <dbReference type="Pfam" id="PF13614"/>
    </source>
</evidence>
<dbReference type="Pfam" id="PF13614">
    <property type="entry name" value="AAA_31"/>
    <property type="match status" value="1"/>
</dbReference>
<protein>
    <recommendedName>
        <fullName evidence="1">AAA domain-containing protein</fullName>
    </recommendedName>
</protein>
<evidence type="ECO:0000313" key="3">
    <source>
        <dbReference type="Proteomes" id="UP000176951"/>
    </source>
</evidence>
<dbReference type="AlphaFoldDB" id="A0A1G2PSC7"/>
<feature type="domain" description="AAA" evidence="1">
    <location>
        <begin position="2"/>
        <end position="178"/>
    </location>
</feature>
<dbReference type="InterPro" id="IPR050678">
    <property type="entry name" value="DNA_Partitioning_ATPase"/>
</dbReference>
<gene>
    <name evidence="2" type="ORF">A3A97_02945</name>
</gene>
<dbReference type="CDD" id="cd02042">
    <property type="entry name" value="ParAB_family"/>
    <property type="match status" value="1"/>
</dbReference>
<sequence length="273" mass="29317">MAKIIAIANQKGGTGKTTTALNLGVYLAIMGKKVLLVDIDPQGNATQGLGIKPENLATHVYHALMGKVSGADIKRSSGIFGYDLLPAAADLAGATVELVDLPEREFKLKSLLESFVDEYDYILIDCPPSLGLLTINGFVAANEILVPVQCEFFSIQGLNQLMGTISLMKDNLGTDINILGALITLYDKRSATHRNIAKDLRRNFDGRVFDTIIPRNSALASAPSKGQTIFQTDPESQGAAAYKQLAEEIVRIHGGIENPIVSTEQTEGTIDTD</sequence>
<dbReference type="Gene3D" id="3.40.50.300">
    <property type="entry name" value="P-loop containing nucleotide triphosphate hydrolases"/>
    <property type="match status" value="1"/>
</dbReference>
<dbReference type="Proteomes" id="UP000176951">
    <property type="component" value="Unassembled WGS sequence"/>
</dbReference>